<name>A0ABN7VS95_GIGMA</name>
<dbReference type="PANTHER" id="PTHR23274">
    <property type="entry name" value="DNA HELICASE-RELATED"/>
    <property type="match status" value="1"/>
</dbReference>
<organism evidence="2 3">
    <name type="scientific">Gigaspora margarita</name>
    <dbReference type="NCBI Taxonomy" id="4874"/>
    <lineage>
        <taxon>Eukaryota</taxon>
        <taxon>Fungi</taxon>
        <taxon>Fungi incertae sedis</taxon>
        <taxon>Mucoromycota</taxon>
        <taxon>Glomeromycotina</taxon>
        <taxon>Glomeromycetes</taxon>
        <taxon>Diversisporales</taxon>
        <taxon>Gigasporaceae</taxon>
        <taxon>Gigaspora</taxon>
    </lineage>
</organism>
<feature type="compositionally biased region" description="Polar residues" evidence="1">
    <location>
        <begin position="26"/>
        <end position="39"/>
    </location>
</feature>
<feature type="non-terminal residue" evidence="2">
    <location>
        <position position="1"/>
    </location>
</feature>
<dbReference type="CDD" id="cd18809">
    <property type="entry name" value="SF1_C_RecD"/>
    <property type="match status" value="1"/>
</dbReference>
<gene>
    <name evidence="2" type="ORF">GMARGA_LOCUS21902</name>
</gene>
<sequence length="375" mass="42804">PETPPHIRRDERYRTPDPRKYYEDLANTSRNSNEVTNNQTRGYRFDRASQHELNIIPVQTQSVQRRPRKAHNLARSIIDNFNPIIISGKNVISGRHMLQRMSISPLCSAPVSILRLLTENSPITGEPYLKQIRFLLADIQHDLHMHNPFAQVFCSTSQFVREGQLVVLKILSGQGNDIQHYNWPTANEVAVLMINDSTTNSGPLTEDFIYAAQQLGQNTIPEDPLIVSCTLLEIEDHIRQCGKNLEDFPELPTINYDLLNYNRQIQLFIEETTFPQDKLQQILEGVSLLNDEQHAIYDAVVVTDSCPGSRVFISRIVLEPSNTELPFKLQRRQFPIKLAFALTINKAQGQTIPNLGLYLPEPVFTHGQLYVALSR</sequence>
<accession>A0ABN7VS95</accession>
<proteinExistence type="predicted"/>
<feature type="compositionally biased region" description="Basic and acidic residues" evidence="1">
    <location>
        <begin position="1"/>
        <end position="23"/>
    </location>
</feature>
<comment type="caution">
    <text evidence="2">The sequence shown here is derived from an EMBL/GenBank/DDBJ whole genome shotgun (WGS) entry which is preliminary data.</text>
</comment>
<keyword evidence="3" id="KW-1185">Reference proteome</keyword>
<dbReference type="PANTHER" id="PTHR23274:SF48">
    <property type="entry name" value="ATP-DEPENDENT DNA HELICASE"/>
    <property type="match status" value="1"/>
</dbReference>
<evidence type="ECO:0000256" key="1">
    <source>
        <dbReference type="SAM" id="MobiDB-lite"/>
    </source>
</evidence>
<feature type="region of interest" description="Disordered" evidence="1">
    <location>
        <begin position="1"/>
        <end position="39"/>
    </location>
</feature>
<protein>
    <submittedName>
        <fullName evidence="2">15090_t:CDS:1</fullName>
    </submittedName>
</protein>
<dbReference type="SUPFAM" id="SSF52540">
    <property type="entry name" value="P-loop containing nucleoside triphosphate hydrolases"/>
    <property type="match status" value="1"/>
</dbReference>
<reference evidence="2 3" key="1">
    <citation type="submission" date="2021-06" db="EMBL/GenBank/DDBJ databases">
        <authorList>
            <person name="Kallberg Y."/>
            <person name="Tangrot J."/>
            <person name="Rosling A."/>
        </authorList>
    </citation>
    <scope>NUCLEOTIDE SEQUENCE [LARGE SCALE GENOMIC DNA]</scope>
    <source>
        <strain evidence="2 3">120-4 pot B 10/14</strain>
    </source>
</reference>
<dbReference type="InterPro" id="IPR027417">
    <property type="entry name" value="P-loop_NTPase"/>
</dbReference>
<dbReference type="Proteomes" id="UP000789901">
    <property type="component" value="Unassembled WGS sequence"/>
</dbReference>
<evidence type="ECO:0000313" key="2">
    <source>
        <dbReference type="EMBL" id="CAG8795046.1"/>
    </source>
</evidence>
<evidence type="ECO:0000313" key="3">
    <source>
        <dbReference type="Proteomes" id="UP000789901"/>
    </source>
</evidence>
<feature type="non-terminal residue" evidence="2">
    <location>
        <position position="375"/>
    </location>
</feature>
<dbReference type="EMBL" id="CAJVQB010020660">
    <property type="protein sequence ID" value="CAG8795046.1"/>
    <property type="molecule type" value="Genomic_DNA"/>
</dbReference>